<reference evidence="1 3" key="1">
    <citation type="submission" date="2016-10" db="EMBL/GenBank/DDBJ databases">
        <title>Complete Genome Sequence of Acetogen Clostridium formicoaceticum ATCC 27076.</title>
        <authorList>
            <person name="Bao T."/>
            <person name="Cheng C."/>
            <person name="Zhao J."/>
            <person name="Yang S.-T."/>
            <person name="Wang J."/>
            <person name="Wang M."/>
        </authorList>
    </citation>
    <scope>NUCLEOTIDE SEQUENCE [LARGE SCALE GENOMIC DNA]</scope>
    <source>
        <strain evidence="1 3">ATCC 27076</strain>
    </source>
</reference>
<dbReference type="KEGG" id="cfm:BJL90_01730"/>
<dbReference type="SUPFAM" id="SSF50800">
    <property type="entry name" value="PK beta-barrel domain-like"/>
    <property type="match status" value="1"/>
</dbReference>
<sequence>MAKVKAIFYKNGEGVWKQYEKIQLEIPREERAKENISFITTIGYDKLQSDKIRGFCHQRFKGNFIIEGLNMPELLLDKKISIGSAMIEITAIGKKCHTGCPALDEGDLCTLSRHIFFGKVLKAGIIHHHDTIKF</sequence>
<evidence type="ECO:0000313" key="2">
    <source>
        <dbReference type="EMBL" id="ARE89177.1"/>
    </source>
</evidence>
<dbReference type="Gene3D" id="2.40.33.20">
    <property type="entry name" value="PK beta-barrel domain-like"/>
    <property type="match status" value="1"/>
</dbReference>
<evidence type="ECO:0000313" key="3">
    <source>
        <dbReference type="Proteomes" id="UP000177894"/>
    </source>
</evidence>
<dbReference type="InterPro" id="IPR011037">
    <property type="entry name" value="Pyrv_Knase-like_insert_dom_sf"/>
</dbReference>
<dbReference type="EMBL" id="CP020559">
    <property type="protein sequence ID" value="ARE89177.1"/>
    <property type="molecule type" value="Genomic_DNA"/>
</dbReference>
<keyword evidence="3" id="KW-1185">Reference proteome</keyword>
<gene>
    <name evidence="1" type="ORF">BJL90_01730</name>
    <name evidence="2" type="ORF">CLFO_35830</name>
</gene>
<evidence type="ECO:0000313" key="1">
    <source>
        <dbReference type="EMBL" id="AOY74786.1"/>
    </source>
</evidence>
<accession>A0AAC9RP71</accession>
<dbReference type="AlphaFoldDB" id="A0AAC9RP71"/>
<evidence type="ECO:0000313" key="4">
    <source>
        <dbReference type="Proteomes" id="UP000192478"/>
    </source>
</evidence>
<organism evidence="2 4">
    <name type="scientific">Clostridium formicaceticum</name>
    <dbReference type="NCBI Taxonomy" id="1497"/>
    <lineage>
        <taxon>Bacteria</taxon>
        <taxon>Bacillati</taxon>
        <taxon>Bacillota</taxon>
        <taxon>Clostridia</taxon>
        <taxon>Eubacteriales</taxon>
        <taxon>Clostridiaceae</taxon>
        <taxon>Clostridium</taxon>
    </lineage>
</organism>
<proteinExistence type="predicted"/>
<dbReference type="Proteomes" id="UP000192478">
    <property type="component" value="Chromosome"/>
</dbReference>
<dbReference type="RefSeq" id="WP_070963741.1">
    <property type="nucleotide sequence ID" value="NZ_CP017603.1"/>
</dbReference>
<name>A0AAC9RP71_9CLOT</name>
<reference evidence="2 4" key="2">
    <citation type="submission" date="2017-03" db="EMBL/GenBank/DDBJ databases">
        <title>Complete sequence of Clostridium formicaceticum DSM 92.</title>
        <authorList>
            <person name="Poehlein A."/>
            <person name="Karl M."/>
            <person name="Bengelsdorf F.R."/>
            <person name="Duerre P."/>
            <person name="Daniel R."/>
        </authorList>
    </citation>
    <scope>NUCLEOTIDE SEQUENCE [LARGE SCALE GENOMIC DNA]</scope>
    <source>
        <strain evidence="2 4">DSM 92</strain>
    </source>
</reference>
<evidence type="ECO:0008006" key="5">
    <source>
        <dbReference type="Google" id="ProtNLM"/>
    </source>
</evidence>
<dbReference type="Proteomes" id="UP000177894">
    <property type="component" value="Chromosome"/>
</dbReference>
<dbReference type="EMBL" id="CP017603">
    <property type="protein sequence ID" value="AOY74786.1"/>
    <property type="molecule type" value="Genomic_DNA"/>
</dbReference>
<protein>
    <recommendedName>
        <fullName evidence="5">MOSC domain-containing protein</fullName>
    </recommendedName>
</protein>